<dbReference type="SUPFAM" id="SSF53335">
    <property type="entry name" value="S-adenosyl-L-methionine-dependent methyltransferases"/>
    <property type="match status" value="1"/>
</dbReference>
<evidence type="ECO:0000313" key="6">
    <source>
        <dbReference type="Proteomes" id="UP001595765"/>
    </source>
</evidence>
<dbReference type="PANTHER" id="PTHR43861">
    <property type="entry name" value="TRANS-ACONITATE 2-METHYLTRANSFERASE-RELATED"/>
    <property type="match status" value="1"/>
</dbReference>
<organism evidence="5 6">
    <name type="scientific">Streptomyces polygonati</name>
    <dbReference type="NCBI Taxonomy" id="1617087"/>
    <lineage>
        <taxon>Bacteria</taxon>
        <taxon>Bacillati</taxon>
        <taxon>Actinomycetota</taxon>
        <taxon>Actinomycetes</taxon>
        <taxon>Kitasatosporales</taxon>
        <taxon>Streptomycetaceae</taxon>
        <taxon>Streptomyces</taxon>
    </lineage>
</organism>
<keyword evidence="6" id="KW-1185">Reference proteome</keyword>
<dbReference type="Proteomes" id="UP001595765">
    <property type="component" value="Unassembled WGS sequence"/>
</dbReference>
<dbReference type="GO" id="GO:0032259">
    <property type="term" value="P:methylation"/>
    <property type="evidence" value="ECO:0007669"/>
    <property type="project" value="UniProtKB-KW"/>
</dbReference>
<dbReference type="Pfam" id="PF13649">
    <property type="entry name" value="Methyltransf_25"/>
    <property type="match status" value="1"/>
</dbReference>
<name>A0ABV8HW31_9ACTN</name>
<dbReference type="CDD" id="cd02440">
    <property type="entry name" value="AdoMet_MTases"/>
    <property type="match status" value="1"/>
</dbReference>
<keyword evidence="1 5" id="KW-0489">Methyltransferase</keyword>
<dbReference type="PANTHER" id="PTHR43861:SF1">
    <property type="entry name" value="TRANS-ACONITATE 2-METHYLTRANSFERASE"/>
    <property type="match status" value="1"/>
</dbReference>
<evidence type="ECO:0000313" key="5">
    <source>
        <dbReference type="EMBL" id="MFC4036285.1"/>
    </source>
</evidence>
<accession>A0ABV8HW31</accession>
<comment type="caution">
    <text evidence="5">The sequence shown here is derived from an EMBL/GenBank/DDBJ whole genome shotgun (WGS) entry which is preliminary data.</text>
</comment>
<sequence length="274" mass="29578">MDSQFDTAVAAYEHSMEAMPFREHIEEYSFLKAVGDISGHDVLDLGCGSGLYTRRVRGAGAARVVGMDESAAMVEHAQRREEREGLGVEYLAANAADPAAGDLPGIAGAFDVVTAVYVLPYAPTQEALEGFCVTARHALRAGGGRFVAAVLNPEFRTDPQWYRGYGMLLSAQRSPAEGTPGHMRAWVGPHVLDLDFFRWSAAAHEQALEAAGFDRVSWIRPTVSEQGRERYGEAFWDNYLSCPHALIVDAQAGPRADPATGAAPTGNAEPTPRK</sequence>
<evidence type="ECO:0000256" key="3">
    <source>
        <dbReference type="SAM" id="MobiDB-lite"/>
    </source>
</evidence>
<dbReference type="EMBL" id="JBHSBB010000048">
    <property type="protein sequence ID" value="MFC4036285.1"/>
    <property type="molecule type" value="Genomic_DNA"/>
</dbReference>
<proteinExistence type="predicted"/>
<keyword evidence="2 5" id="KW-0808">Transferase</keyword>
<dbReference type="GO" id="GO:0008168">
    <property type="term" value="F:methyltransferase activity"/>
    <property type="evidence" value="ECO:0007669"/>
    <property type="project" value="UniProtKB-KW"/>
</dbReference>
<evidence type="ECO:0000259" key="4">
    <source>
        <dbReference type="Pfam" id="PF13649"/>
    </source>
</evidence>
<dbReference type="Gene3D" id="3.40.50.150">
    <property type="entry name" value="Vaccinia Virus protein VP39"/>
    <property type="match status" value="1"/>
</dbReference>
<gene>
    <name evidence="5" type="ORF">ACFO3J_33290</name>
</gene>
<protein>
    <submittedName>
        <fullName evidence="5">Class I SAM-dependent methyltransferase</fullName>
        <ecNumber evidence="5">2.1.-.-</ecNumber>
    </submittedName>
</protein>
<reference evidence="6" key="1">
    <citation type="journal article" date="2019" name="Int. J. Syst. Evol. Microbiol.">
        <title>The Global Catalogue of Microorganisms (GCM) 10K type strain sequencing project: providing services to taxonomists for standard genome sequencing and annotation.</title>
        <authorList>
            <consortium name="The Broad Institute Genomics Platform"/>
            <consortium name="The Broad Institute Genome Sequencing Center for Infectious Disease"/>
            <person name="Wu L."/>
            <person name="Ma J."/>
        </authorList>
    </citation>
    <scope>NUCLEOTIDE SEQUENCE [LARGE SCALE GENOMIC DNA]</scope>
    <source>
        <strain evidence="6">CGMCC 4.7237</strain>
    </source>
</reference>
<dbReference type="InterPro" id="IPR029063">
    <property type="entry name" value="SAM-dependent_MTases_sf"/>
</dbReference>
<dbReference type="InterPro" id="IPR041698">
    <property type="entry name" value="Methyltransf_25"/>
</dbReference>
<feature type="region of interest" description="Disordered" evidence="3">
    <location>
        <begin position="254"/>
        <end position="274"/>
    </location>
</feature>
<evidence type="ECO:0000256" key="1">
    <source>
        <dbReference type="ARBA" id="ARBA00022603"/>
    </source>
</evidence>
<dbReference type="RefSeq" id="WP_386437725.1">
    <property type="nucleotide sequence ID" value="NZ_JBHSBB010000048.1"/>
</dbReference>
<dbReference type="EC" id="2.1.-.-" evidence="5"/>
<feature type="domain" description="Methyltransferase" evidence="4">
    <location>
        <begin position="42"/>
        <end position="143"/>
    </location>
</feature>
<evidence type="ECO:0000256" key="2">
    <source>
        <dbReference type="ARBA" id="ARBA00022679"/>
    </source>
</evidence>